<gene>
    <name evidence="10 13" type="primary">rsgA</name>
    <name evidence="13" type="ORF">NM961_01315</name>
</gene>
<dbReference type="InterPro" id="IPR004881">
    <property type="entry name" value="Ribosome_biogen_GTPase_RsgA"/>
</dbReference>
<keyword evidence="4 10" id="KW-0699">rRNA-binding</keyword>
<dbReference type="Gene3D" id="3.40.50.300">
    <property type="entry name" value="P-loop containing nucleotide triphosphate hydrolases"/>
    <property type="match status" value="1"/>
</dbReference>
<feature type="binding site" evidence="10">
    <location>
        <begin position="147"/>
        <end position="150"/>
    </location>
    <ligand>
        <name>GTP</name>
        <dbReference type="ChEBI" id="CHEBI:37565"/>
    </ligand>
</feature>
<keyword evidence="2 10" id="KW-0690">Ribosome biogenesis</keyword>
<dbReference type="Gene3D" id="1.10.40.50">
    <property type="entry name" value="Probable gtpase engc, domain 3"/>
    <property type="match status" value="1"/>
</dbReference>
<feature type="domain" description="CP-type G" evidence="12">
    <location>
        <begin position="102"/>
        <end position="256"/>
    </location>
</feature>
<keyword evidence="1 10" id="KW-0963">Cytoplasm</keyword>
<accession>A0ABT1QN68</accession>
<protein>
    <recommendedName>
        <fullName evidence="10">Small ribosomal subunit biogenesis GTPase RsgA</fullName>
        <ecNumber evidence="10">3.6.1.-</ecNumber>
    </recommendedName>
</protein>
<dbReference type="PANTHER" id="PTHR32120:SF10">
    <property type="entry name" value="SMALL RIBOSOMAL SUBUNIT BIOGENESIS GTPASE RSGA"/>
    <property type="match status" value="1"/>
</dbReference>
<evidence type="ECO:0000313" key="13">
    <source>
        <dbReference type="EMBL" id="MCQ4163338.1"/>
    </source>
</evidence>
<comment type="caution">
    <text evidence="13">The sequence shown here is derived from an EMBL/GenBank/DDBJ whole genome shotgun (WGS) entry which is preliminary data.</text>
</comment>
<evidence type="ECO:0000313" key="14">
    <source>
        <dbReference type="Proteomes" id="UP001165498"/>
    </source>
</evidence>
<evidence type="ECO:0000256" key="8">
    <source>
        <dbReference type="ARBA" id="ARBA00022884"/>
    </source>
</evidence>
<dbReference type="EMBL" id="JANFQO010000001">
    <property type="protein sequence ID" value="MCQ4163338.1"/>
    <property type="molecule type" value="Genomic_DNA"/>
</dbReference>
<keyword evidence="9 10" id="KW-0342">GTP-binding</keyword>
<dbReference type="PROSITE" id="PS50936">
    <property type="entry name" value="ENGC_GTPASE"/>
    <property type="match status" value="1"/>
</dbReference>
<dbReference type="Proteomes" id="UP001165498">
    <property type="component" value="Unassembled WGS sequence"/>
</dbReference>
<keyword evidence="3 10" id="KW-0479">Metal-binding</keyword>
<evidence type="ECO:0000256" key="3">
    <source>
        <dbReference type="ARBA" id="ARBA00022723"/>
    </source>
</evidence>
<proteinExistence type="inferred from homology"/>
<evidence type="ECO:0000259" key="12">
    <source>
        <dbReference type="PROSITE" id="PS51721"/>
    </source>
</evidence>
<evidence type="ECO:0000256" key="4">
    <source>
        <dbReference type="ARBA" id="ARBA00022730"/>
    </source>
</evidence>
<feature type="binding site" evidence="10">
    <location>
        <position position="292"/>
    </location>
    <ligand>
        <name>Zn(2+)</name>
        <dbReference type="ChEBI" id="CHEBI:29105"/>
    </ligand>
</feature>
<dbReference type="InterPro" id="IPR030378">
    <property type="entry name" value="G_CP_dom"/>
</dbReference>
<evidence type="ECO:0000256" key="1">
    <source>
        <dbReference type="ARBA" id="ARBA00022490"/>
    </source>
</evidence>
<feature type="binding site" evidence="10">
    <location>
        <begin position="199"/>
        <end position="207"/>
    </location>
    <ligand>
        <name>GTP</name>
        <dbReference type="ChEBI" id="CHEBI:37565"/>
    </ligand>
</feature>
<dbReference type="Pfam" id="PF03193">
    <property type="entry name" value="RsgA_GTPase"/>
    <property type="match status" value="1"/>
</dbReference>
<dbReference type="CDD" id="cd01854">
    <property type="entry name" value="YjeQ_EngC"/>
    <property type="match status" value="1"/>
</dbReference>
<feature type="binding site" evidence="10">
    <location>
        <position position="284"/>
    </location>
    <ligand>
        <name>Zn(2+)</name>
        <dbReference type="ChEBI" id="CHEBI:29105"/>
    </ligand>
</feature>
<organism evidence="13 14">
    <name type="scientific">Tahibacter harae</name>
    <dbReference type="NCBI Taxonomy" id="2963937"/>
    <lineage>
        <taxon>Bacteria</taxon>
        <taxon>Pseudomonadati</taxon>
        <taxon>Pseudomonadota</taxon>
        <taxon>Gammaproteobacteria</taxon>
        <taxon>Lysobacterales</taxon>
        <taxon>Rhodanobacteraceae</taxon>
        <taxon>Tahibacter</taxon>
    </lineage>
</organism>
<evidence type="ECO:0000256" key="5">
    <source>
        <dbReference type="ARBA" id="ARBA00022741"/>
    </source>
</evidence>
<name>A0ABT1QN68_9GAMM</name>
<evidence type="ECO:0000256" key="7">
    <source>
        <dbReference type="ARBA" id="ARBA00022833"/>
    </source>
</evidence>
<evidence type="ECO:0000256" key="10">
    <source>
        <dbReference type="HAMAP-Rule" id="MF_01820"/>
    </source>
</evidence>
<evidence type="ECO:0000259" key="11">
    <source>
        <dbReference type="PROSITE" id="PS50936"/>
    </source>
</evidence>
<comment type="subunit">
    <text evidence="10">Monomer. Associates with 30S ribosomal subunit, binds 16S rRNA.</text>
</comment>
<comment type="cofactor">
    <cofactor evidence="10">
        <name>Zn(2+)</name>
        <dbReference type="ChEBI" id="CHEBI:29105"/>
    </cofactor>
    <text evidence="10">Binds 1 zinc ion per subunit.</text>
</comment>
<keyword evidence="7 10" id="KW-0862">Zinc</keyword>
<feature type="domain" description="EngC GTPase" evidence="11">
    <location>
        <begin position="108"/>
        <end position="254"/>
    </location>
</feature>
<dbReference type="EC" id="3.6.1.-" evidence="10"/>
<dbReference type="InterPro" id="IPR010914">
    <property type="entry name" value="RsgA_GTPase_dom"/>
</dbReference>
<keyword evidence="14" id="KW-1185">Reference proteome</keyword>
<dbReference type="PANTHER" id="PTHR32120">
    <property type="entry name" value="SMALL RIBOSOMAL SUBUNIT BIOGENESIS GTPASE RSGA"/>
    <property type="match status" value="1"/>
</dbReference>
<dbReference type="NCBIfam" id="TIGR00157">
    <property type="entry name" value="ribosome small subunit-dependent GTPase A"/>
    <property type="match status" value="1"/>
</dbReference>
<evidence type="ECO:0000256" key="2">
    <source>
        <dbReference type="ARBA" id="ARBA00022517"/>
    </source>
</evidence>
<reference evidence="13" key="1">
    <citation type="submission" date="2022-07" db="EMBL/GenBank/DDBJ databases">
        <title>Tahibacter sp., a new gammaproteobacterium isolated from the silt sample collected at pig farm.</title>
        <authorList>
            <person name="Chen H."/>
        </authorList>
    </citation>
    <scope>NUCLEOTIDE SEQUENCE</scope>
    <source>
        <strain evidence="13">P2K</strain>
    </source>
</reference>
<comment type="function">
    <text evidence="10">One of several proteins that assist in the late maturation steps of the functional core of the 30S ribosomal subunit. Helps release RbfA from mature subunits. May play a role in the assembly of ribosomal proteins into the subunit. Circularly permuted GTPase that catalyzes slow GTP hydrolysis, GTPase activity is stimulated by the 30S ribosomal subunit.</text>
</comment>
<feature type="binding site" evidence="10">
    <location>
        <position position="279"/>
    </location>
    <ligand>
        <name>Zn(2+)</name>
        <dbReference type="ChEBI" id="CHEBI:29105"/>
    </ligand>
</feature>
<dbReference type="InterPro" id="IPR027417">
    <property type="entry name" value="P-loop_NTPase"/>
</dbReference>
<dbReference type="RefSeq" id="WP_255910426.1">
    <property type="nucleotide sequence ID" value="NZ_JANFQO010000001.1"/>
</dbReference>
<sequence>MTYDAFSLADLGWTPFFSTQLDLFEHEHCLPARVMAVHRDRLLLAGAEFSHRIAPFAADAAGAQSTATVGDWLLLDAADRRPRRLLARSSLFQRRAAGTAVRLQLIAANVDTVFVVSSCNQDFNPARLERYLSLAGEAGVTPVVVLTKADLCTDAAGYAAAAARLLPGLLVELVDARDSRAAAVLAPWCGRGRSVALLGSSGVGKSTLVNSLAGAGQATQGIREDDARGRHTTTARSLHRLPSGAWLFDTPGMRELQLAQAGNGIAGVFADILQLAAACRFADCAHQGEPGCAVAAALQSGALDPARLRRWRKLAAEDAQASLSLRERRERERGFGKLARAVMAAKRERRDG</sequence>
<evidence type="ECO:0000256" key="6">
    <source>
        <dbReference type="ARBA" id="ARBA00022801"/>
    </source>
</evidence>
<keyword evidence="8 10" id="KW-0694">RNA-binding</keyword>
<keyword evidence="6 10" id="KW-0378">Hydrolase</keyword>
<comment type="similarity">
    <text evidence="10">Belongs to the TRAFAC class YlqF/YawG GTPase family. RsgA subfamily.</text>
</comment>
<evidence type="ECO:0000256" key="9">
    <source>
        <dbReference type="ARBA" id="ARBA00023134"/>
    </source>
</evidence>
<dbReference type="HAMAP" id="MF_01820">
    <property type="entry name" value="GTPase_RsgA"/>
    <property type="match status" value="1"/>
</dbReference>
<keyword evidence="5 10" id="KW-0547">Nucleotide-binding</keyword>
<dbReference type="PROSITE" id="PS51721">
    <property type="entry name" value="G_CP"/>
    <property type="match status" value="1"/>
</dbReference>
<feature type="binding site" evidence="10">
    <location>
        <position position="286"/>
    </location>
    <ligand>
        <name>Zn(2+)</name>
        <dbReference type="ChEBI" id="CHEBI:29105"/>
    </ligand>
</feature>
<comment type="subcellular location">
    <subcellularLocation>
        <location evidence="10">Cytoplasm</location>
    </subcellularLocation>
</comment>
<dbReference type="SUPFAM" id="SSF52540">
    <property type="entry name" value="P-loop containing nucleoside triphosphate hydrolases"/>
    <property type="match status" value="1"/>
</dbReference>